<protein>
    <submittedName>
        <fullName evidence="2">Uncharacterized protein</fullName>
    </submittedName>
</protein>
<evidence type="ECO:0000256" key="1">
    <source>
        <dbReference type="SAM" id="SignalP"/>
    </source>
</evidence>
<dbReference type="Proteomes" id="UP001482620">
    <property type="component" value="Unassembled WGS sequence"/>
</dbReference>
<feature type="signal peptide" evidence="1">
    <location>
        <begin position="1"/>
        <end position="18"/>
    </location>
</feature>
<evidence type="ECO:0000313" key="2">
    <source>
        <dbReference type="EMBL" id="MEQ2251141.1"/>
    </source>
</evidence>
<dbReference type="EMBL" id="JAHRIQ010093199">
    <property type="protein sequence ID" value="MEQ2251141.1"/>
    <property type="molecule type" value="Genomic_DNA"/>
</dbReference>
<organism evidence="2 3">
    <name type="scientific">Ilyodon furcidens</name>
    <name type="common">goldbreast splitfin</name>
    <dbReference type="NCBI Taxonomy" id="33524"/>
    <lineage>
        <taxon>Eukaryota</taxon>
        <taxon>Metazoa</taxon>
        <taxon>Chordata</taxon>
        <taxon>Craniata</taxon>
        <taxon>Vertebrata</taxon>
        <taxon>Euteleostomi</taxon>
        <taxon>Actinopterygii</taxon>
        <taxon>Neopterygii</taxon>
        <taxon>Teleostei</taxon>
        <taxon>Neoteleostei</taxon>
        <taxon>Acanthomorphata</taxon>
        <taxon>Ovalentaria</taxon>
        <taxon>Atherinomorphae</taxon>
        <taxon>Cyprinodontiformes</taxon>
        <taxon>Goodeidae</taxon>
        <taxon>Ilyodon</taxon>
    </lineage>
</organism>
<name>A0ABV0V232_9TELE</name>
<accession>A0ABV0V232</accession>
<gene>
    <name evidence="2" type="ORF">ILYODFUR_007880</name>
</gene>
<reference evidence="2 3" key="1">
    <citation type="submission" date="2021-06" db="EMBL/GenBank/DDBJ databases">
        <authorList>
            <person name="Palmer J.M."/>
        </authorList>
    </citation>
    <scope>NUCLEOTIDE SEQUENCE [LARGE SCALE GENOMIC DNA]</scope>
    <source>
        <strain evidence="3">if_2019</strain>
        <tissue evidence="2">Muscle</tissue>
    </source>
</reference>
<feature type="chain" id="PRO_5045492628" evidence="1">
    <location>
        <begin position="19"/>
        <end position="151"/>
    </location>
</feature>
<proteinExistence type="predicted"/>
<sequence>MRMGMCDCDCVCLFFVSGWVMECSFPWISLGPPSNKGPISFPPHYLPVVGVSACWCTCGSRYPGLGSLVFAGSLPVATCRGLDPWALPGLCLETNMSRRLGSLGPWLDLLGRRWLPAGPAGSSLQPPWASALWLLGGSPGTLLCFSLGELW</sequence>
<keyword evidence="3" id="KW-1185">Reference proteome</keyword>
<keyword evidence="1" id="KW-0732">Signal</keyword>
<comment type="caution">
    <text evidence="2">The sequence shown here is derived from an EMBL/GenBank/DDBJ whole genome shotgun (WGS) entry which is preliminary data.</text>
</comment>
<evidence type="ECO:0000313" key="3">
    <source>
        <dbReference type="Proteomes" id="UP001482620"/>
    </source>
</evidence>